<dbReference type="PANTHER" id="PTHR20932:SF8">
    <property type="entry name" value="LD22649P"/>
    <property type="match status" value="1"/>
</dbReference>
<evidence type="ECO:0000313" key="3">
    <source>
        <dbReference type="EMBL" id="JAA76865.1"/>
    </source>
</evidence>
<dbReference type="eggNOG" id="ENOG502S7MZ">
    <property type="taxonomic scope" value="Eukaryota"/>
</dbReference>
<dbReference type="CDD" id="cd00118">
    <property type="entry name" value="LysM"/>
    <property type="match status" value="1"/>
</dbReference>
<protein>
    <submittedName>
        <fullName evidence="3 4">Putative lysm</fullName>
    </submittedName>
</protein>
<feature type="region of interest" description="Disordered" evidence="1">
    <location>
        <begin position="187"/>
        <end position="206"/>
    </location>
</feature>
<evidence type="ECO:0000313" key="4">
    <source>
        <dbReference type="EnsemblMetazoa" id="RPRC009855-PA"/>
    </source>
</evidence>
<dbReference type="SUPFAM" id="SSF54106">
    <property type="entry name" value="LysM domain"/>
    <property type="match status" value="1"/>
</dbReference>
<dbReference type="SMART" id="SM00257">
    <property type="entry name" value="LysM"/>
    <property type="match status" value="1"/>
</dbReference>
<dbReference type="EMBL" id="GAHY01000645">
    <property type="protein sequence ID" value="JAA76865.1"/>
    <property type="molecule type" value="mRNA"/>
</dbReference>
<dbReference type="InParanoid" id="R4G5D2"/>
<feature type="compositionally biased region" description="Low complexity" evidence="1">
    <location>
        <begin position="100"/>
        <end position="121"/>
    </location>
</feature>
<dbReference type="InterPro" id="IPR045030">
    <property type="entry name" value="LYSM1-4"/>
</dbReference>
<name>R4G5D2_RHOPR</name>
<dbReference type="PROSITE" id="PS51782">
    <property type="entry name" value="LYSM"/>
    <property type="match status" value="1"/>
</dbReference>
<dbReference type="VEuPathDB" id="VectorBase:RPRC009855"/>
<reference evidence="5" key="2">
    <citation type="submission" date="2015-04" db="EMBL/GenBank/DDBJ databases">
        <authorList>
            <person name="Wilson R.K."/>
            <person name="Warren W."/>
            <person name="Dotson E."/>
            <person name="Oliveira P.L."/>
        </authorList>
    </citation>
    <scope>NUCLEOTIDE SEQUENCE</scope>
</reference>
<feature type="region of interest" description="Disordered" evidence="1">
    <location>
        <begin position="216"/>
        <end position="242"/>
    </location>
</feature>
<evidence type="ECO:0000313" key="5">
    <source>
        <dbReference type="Proteomes" id="UP000015103"/>
    </source>
</evidence>
<keyword evidence="5" id="KW-1185">Reference proteome</keyword>
<dbReference type="Pfam" id="PF01476">
    <property type="entry name" value="LysM"/>
    <property type="match status" value="1"/>
</dbReference>
<dbReference type="OMA" id="ADIFPQR"/>
<dbReference type="Proteomes" id="UP000015103">
    <property type="component" value="Unassembled WGS sequence"/>
</dbReference>
<accession>R4G5D2</accession>
<feature type="domain" description="LysM" evidence="2">
    <location>
        <begin position="36"/>
        <end position="80"/>
    </location>
</feature>
<dbReference type="EnsemblMetazoa" id="RPRC009855-RA">
    <property type="protein sequence ID" value="RPRC009855-PA"/>
    <property type="gene ID" value="RPRC009855"/>
</dbReference>
<evidence type="ECO:0000259" key="2">
    <source>
        <dbReference type="PROSITE" id="PS51782"/>
    </source>
</evidence>
<dbReference type="AlphaFoldDB" id="R4G5D2"/>
<evidence type="ECO:0000256" key="1">
    <source>
        <dbReference type="SAM" id="MobiDB-lite"/>
    </source>
</evidence>
<proteinExistence type="evidence at transcript level"/>
<dbReference type="HOGENOM" id="CLU_079453_2_0_1"/>
<dbReference type="InterPro" id="IPR018392">
    <property type="entry name" value="LysM"/>
</dbReference>
<feature type="region of interest" description="Disordered" evidence="1">
    <location>
        <begin position="84"/>
        <end position="133"/>
    </location>
</feature>
<dbReference type="FunCoup" id="R4G5D2">
    <property type="interactions" value="1"/>
</dbReference>
<feature type="compositionally biased region" description="Polar residues" evidence="1">
    <location>
        <begin position="221"/>
        <end position="239"/>
    </location>
</feature>
<dbReference type="Gene3D" id="3.10.350.10">
    <property type="entry name" value="LysM domain"/>
    <property type="match status" value="1"/>
</dbReference>
<dbReference type="PANTHER" id="PTHR20932">
    <property type="entry name" value="LYSM AND PUTATIVE PEPTIDOGLYCAN-BINDING DOMAIN-CONTAINING PROTEIN"/>
    <property type="match status" value="1"/>
</dbReference>
<dbReference type="InterPro" id="IPR036779">
    <property type="entry name" value="LysM_dom_sf"/>
</dbReference>
<sequence>MNDINMEERIAIKDSARSLKKYGSTSSNSKRCESFIKHQVVQSDTLQGLALKYGVTTEQIRRANTLWANDSLFLRKILLIPSPSGPSSNGGLETPVNVLQSTSTGSHQSHHNNNNNNNNINQQGESSCSHVDVTEERTKEESYSDFLVKIDCAIASTKSQVMVAHDNSQFVDDDSIFWRRKSALSRLKQHQKQQNHPQSYKEDRSDPAAYNHLVEEDDRASTSSSNNDTVDLPTTTVVMTQGRKVRNSLQRLERQQNDIFEL</sequence>
<organism evidence="3">
    <name type="scientific">Rhodnius prolixus</name>
    <name type="common">Triatomid bug</name>
    <dbReference type="NCBI Taxonomy" id="13249"/>
    <lineage>
        <taxon>Eukaryota</taxon>
        <taxon>Metazoa</taxon>
        <taxon>Ecdysozoa</taxon>
        <taxon>Arthropoda</taxon>
        <taxon>Hexapoda</taxon>
        <taxon>Insecta</taxon>
        <taxon>Pterygota</taxon>
        <taxon>Neoptera</taxon>
        <taxon>Paraneoptera</taxon>
        <taxon>Hemiptera</taxon>
        <taxon>Heteroptera</taxon>
        <taxon>Panheteroptera</taxon>
        <taxon>Cimicomorpha</taxon>
        <taxon>Reduviidae</taxon>
        <taxon>Triatominae</taxon>
        <taxon>Rhodnius</taxon>
    </lineage>
</organism>
<reference evidence="4" key="3">
    <citation type="submission" date="2015-05" db="UniProtKB">
        <authorList>
            <consortium name="EnsemblMetazoa"/>
        </authorList>
    </citation>
    <scope>IDENTIFICATION</scope>
</reference>
<reference evidence="3" key="1">
    <citation type="submission" date="2013-04" db="EMBL/GenBank/DDBJ databases">
        <title>An insight into the transcriptome of the digestive tract of the blood sucking bug, Rhodnius prolixus.</title>
        <authorList>
            <person name="Ribeiro J.M.C."/>
            <person name="Genta F.A."/>
            <person name="Sorgine M.H.F."/>
            <person name="Paiva-Silva G.O."/>
            <person name="Majerowicz D."/>
            <person name="Medeiros M."/>
            <person name="Koerich L."/>
            <person name="Terra W.R."/>
            <person name="Ferreira C."/>
            <person name="Pimentel A.C."/>
            <person name="Bisch P.M."/>
            <person name="Diniz M.M.P."/>
            <person name="Nascimento R."/>
            <person name="Salmon D."/>
            <person name="Silber A.M."/>
            <person name="Alves M."/>
            <person name="Oliveira M.F."/>
            <person name="Gondim K.C."/>
            <person name="Silva Neto M.A.C."/>
            <person name="Atella G.C."/>
            <person name="Araujo H."/>
            <person name="Dias F.S."/>
            <person name="Polycarpo C.R."/>
            <person name="Fampa P."/>
            <person name="Melo A.C."/>
            <person name="Tanaka A.S."/>
            <person name="Balczun C."/>
            <person name="Oliveira J.H.M."/>
            <person name="Goncalves R."/>
            <person name="Lazoski C."/>
            <person name="Pereira M.A."/>
            <person name="Rivera-Pomar R."/>
            <person name="Diambra L."/>
            <person name="Schaub G.A."/>
            <person name="Garcia E.S."/>
            <person name="Azambuja P."/>
            <person name="Braz G.R.C."/>
            <person name="Oliveira P.L."/>
        </authorList>
    </citation>
    <scope>NUCLEOTIDE SEQUENCE</scope>
</reference>
<dbReference type="GeneID" id="141460574"/>
<dbReference type="EMBL" id="ACPB03015538">
    <property type="status" value="NOT_ANNOTATED_CDS"/>
    <property type="molecule type" value="Genomic_DNA"/>
</dbReference>
<dbReference type="RefSeq" id="XP_073996849.1">
    <property type="nucleotide sequence ID" value="XM_074140748.1"/>
</dbReference>